<dbReference type="Ensembl" id="ENSNFUT00015033481.1">
    <property type="protein sequence ID" value="ENSNFUP00015032036.1"/>
    <property type="gene ID" value="ENSNFUG00015015681.1"/>
</dbReference>
<dbReference type="InterPro" id="IPR050918">
    <property type="entry name" value="CNF-like_PLA2_Inhibitor"/>
</dbReference>
<dbReference type="InterPro" id="IPR018363">
    <property type="entry name" value="CD59_antigen_CS"/>
</dbReference>
<keyword evidence="2" id="KW-0964">Secreted</keyword>
<evidence type="ECO:0000313" key="5">
    <source>
        <dbReference type="Ensembl" id="ENSNFUP00015032036.1"/>
    </source>
</evidence>
<evidence type="ECO:0000256" key="1">
    <source>
        <dbReference type="ARBA" id="ARBA00004613"/>
    </source>
</evidence>
<dbReference type="InterPro" id="IPR016054">
    <property type="entry name" value="LY6_UPA_recep-like"/>
</dbReference>
<dbReference type="SUPFAM" id="SSF57302">
    <property type="entry name" value="Snake toxin-like"/>
    <property type="match status" value="2"/>
</dbReference>
<dbReference type="GO" id="GO:0005576">
    <property type="term" value="C:extracellular region"/>
    <property type="evidence" value="ECO:0007669"/>
    <property type="project" value="UniProtKB-SubCell"/>
</dbReference>
<proteinExistence type="predicted"/>
<keyword evidence="3" id="KW-0732">Signal</keyword>
<dbReference type="InterPro" id="IPR045860">
    <property type="entry name" value="Snake_toxin-like_sf"/>
</dbReference>
<evidence type="ECO:0000259" key="4">
    <source>
        <dbReference type="SMART" id="SM00134"/>
    </source>
</evidence>
<comment type="subcellular location">
    <subcellularLocation>
        <location evidence="1">Secreted</location>
    </subcellularLocation>
</comment>
<evidence type="ECO:0000256" key="2">
    <source>
        <dbReference type="ARBA" id="ARBA00022525"/>
    </source>
</evidence>
<protein>
    <submittedName>
        <fullName evidence="5">Urokinase plasminogen activator surface receptor-like</fullName>
    </submittedName>
</protein>
<sequence>MNIKGGMEEWSYAEGQHPLRRTSYISLIKLNAADNMYFFTLVLGLWLLPKADALQCYECLPNKYGSCTETTSECPSQDYQCAAARVTSFIGDSKISDFTFKKCAQAKDCFKGSFNYGISQTRINSSCCTGNLCNTKPAPNSGLVSNGRQCFTCKGTDCTQPLNCEGSEDHCIKATVTVGGVTTILKGCTSMQFCSGDAIAQTAHMTGVDVSCCQGNFCNSASGPIGGLLLLTVPLISFILFS</sequence>
<dbReference type="SMART" id="SM00134">
    <property type="entry name" value="LU"/>
    <property type="match status" value="2"/>
</dbReference>
<reference evidence="5" key="1">
    <citation type="submission" date="2025-08" db="UniProtKB">
        <authorList>
            <consortium name="Ensembl"/>
        </authorList>
    </citation>
    <scope>IDENTIFICATION</scope>
</reference>
<organism evidence="5 6">
    <name type="scientific">Nothobranchius furzeri</name>
    <name type="common">Turquoise killifish</name>
    <dbReference type="NCBI Taxonomy" id="105023"/>
    <lineage>
        <taxon>Eukaryota</taxon>
        <taxon>Metazoa</taxon>
        <taxon>Chordata</taxon>
        <taxon>Craniata</taxon>
        <taxon>Vertebrata</taxon>
        <taxon>Euteleostomi</taxon>
        <taxon>Actinopterygii</taxon>
        <taxon>Neopterygii</taxon>
        <taxon>Teleostei</taxon>
        <taxon>Neoteleostei</taxon>
        <taxon>Acanthomorphata</taxon>
        <taxon>Ovalentaria</taxon>
        <taxon>Atherinomorphae</taxon>
        <taxon>Cyprinodontiformes</taxon>
        <taxon>Nothobranchiidae</taxon>
        <taxon>Nothobranchius</taxon>
    </lineage>
</organism>
<dbReference type="PANTHER" id="PTHR20914:SF26">
    <property type="entry name" value="PHOSPHOLIPASE A2 INHIBITOR CNF-LIKE"/>
    <property type="match status" value="1"/>
</dbReference>
<dbReference type="Gene3D" id="2.10.60.10">
    <property type="entry name" value="CD59"/>
    <property type="match status" value="2"/>
</dbReference>
<dbReference type="AlphaFoldDB" id="A0A8C6MBT7"/>
<feature type="domain" description="UPAR/Ly6" evidence="4">
    <location>
        <begin position="148"/>
        <end position="230"/>
    </location>
</feature>
<dbReference type="Pfam" id="PF00021">
    <property type="entry name" value="UPAR_LY6"/>
    <property type="match status" value="2"/>
</dbReference>
<dbReference type="PANTHER" id="PTHR20914">
    <property type="entry name" value="LY6/PLAUR DOMAIN-CONTAINING PROTEIN 8"/>
    <property type="match status" value="1"/>
</dbReference>
<dbReference type="GeneTree" id="ENSGT00940000163304"/>
<dbReference type="Proteomes" id="UP000694548">
    <property type="component" value="Unassembled WGS sequence"/>
</dbReference>
<accession>A0A8C6MBT7</accession>
<dbReference type="PROSITE" id="PS00983">
    <property type="entry name" value="LY6_UPAR"/>
    <property type="match status" value="1"/>
</dbReference>
<gene>
    <name evidence="5" type="primary">LOC107374329</name>
</gene>
<evidence type="ECO:0000313" key="6">
    <source>
        <dbReference type="Proteomes" id="UP000694548"/>
    </source>
</evidence>
<evidence type="ECO:0000256" key="3">
    <source>
        <dbReference type="ARBA" id="ARBA00022729"/>
    </source>
</evidence>
<reference evidence="5" key="2">
    <citation type="submission" date="2025-09" db="UniProtKB">
        <authorList>
            <consortium name="Ensembl"/>
        </authorList>
    </citation>
    <scope>IDENTIFICATION</scope>
</reference>
<name>A0A8C6MBT7_NOTFU</name>
<feature type="domain" description="UPAR/Ly6" evidence="4">
    <location>
        <begin position="54"/>
        <end position="145"/>
    </location>
</feature>
<keyword evidence="6" id="KW-1185">Reference proteome</keyword>